<dbReference type="PANTHER" id="PTHR43802">
    <property type="entry name" value="ENOYL-COA HYDRATASE"/>
    <property type="match status" value="1"/>
</dbReference>
<dbReference type="RefSeq" id="WP_183955326.1">
    <property type="nucleotide sequence ID" value="NZ_JACIEB010000004.1"/>
</dbReference>
<organism evidence="2 3">
    <name type="scientific">Sphingobium fontiphilum</name>
    <dbReference type="NCBI Taxonomy" id="944425"/>
    <lineage>
        <taxon>Bacteria</taxon>
        <taxon>Pseudomonadati</taxon>
        <taxon>Pseudomonadota</taxon>
        <taxon>Alphaproteobacteria</taxon>
        <taxon>Sphingomonadales</taxon>
        <taxon>Sphingomonadaceae</taxon>
        <taxon>Sphingobium</taxon>
    </lineage>
</organism>
<accession>A0A7W6DFQ1</accession>
<evidence type="ECO:0000313" key="3">
    <source>
        <dbReference type="Proteomes" id="UP000552757"/>
    </source>
</evidence>
<dbReference type="InterPro" id="IPR001753">
    <property type="entry name" value="Enoyl-CoA_hydra/iso"/>
</dbReference>
<dbReference type="GO" id="GO:0003824">
    <property type="term" value="F:catalytic activity"/>
    <property type="evidence" value="ECO:0007669"/>
    <property type="project" value="UniProtKB-ARBA"/>
</dbReference>
<dbReference type="CDD" id="cd06558">
    <property type="entry name" value="crotonase-like"/>
    <property type="match status" value="1"/>
</dbReference>
<dbReference type="EMBL" id="JACIEB010000004">
    <property type="protein sequence ID" value="MBB3982238.1"/>
    <property type="molecule type" value="Genomic_DNA"/>
</dbReference>
<gene>
    <name evidence="2" type="ORF">GGR44_001901</name>
</gene>
<dbReference type="PANTHER" id="PTHR43802:SF1">
    <property type="entry name" value="IP11341P-RELATED"/>
    <property type="match status" value="1"/>
</dbReference>
<dbReference type="SUPFAM" id="SSF52096">
    <property type="entry name" value="ClpP/crotonase"/>
    <property type="match status" value="1"/>
</dbReference>
<reference evidence="2 3" key="1">
    <citation type="submission" date="2020-08" db="EMBL/GenBank/DDBJ databases">
        <title>Genomic Encyclopedia of Type Strains, Phase IV (KMG-IV): sequencing the most valuable type-strain genomes for metagenomic binning, comparative biology and taxonomic classification.</title>
        <authorList>
            <person name="Goeker M."/>
        </authorList>
    </citation>
    <scope>NUCLEOTIDE SEQUENCE [LARGE SCALE GENOMIC DNA]</scope>
    <source>
        <strain evidence="2 3">DSM 29348</strain>
    </source>
</reference>
<dbReference type="Pfam" id="PF00378">
    <property type="entry name" value="ECH_1"/>
    <property type="match status" value="1"/>
</dbReference>
<name>A0A7W6DFQ1_9SPHN</name>
<evidence type="ECO:0000256" key="1">
    <source>
        <dbReference type="ARBA" id="ARBA00005254"/>
    </source>
</evidence>
<keyword evidence="3" id="KW-1185">Reference proteome</keyword>
<proteinExistence type="inferred from homology"/>
<dbReference type="AlphaFoldDB" id="A0A7W6DFQ1"/>
<dbReference type="Proteomes" id="UP000552757">
    <property type="component" value="Unassembled WGS sequence"/>
</dbReference>
<comment type="similarity">
    <text evidence="1">Belongs to the enoyl-CoA hydratase/isomerase family.</text>
</comment>
<protein>
    <submittedName>
        <fullName evidence="2">Enoyl-CoA hydratase/carnithine racemase</fullName>
    </submittedName>
</protein>
<dbReference type="InterPro" id="IPR029045">
    <property type="entry name" value="ClpP/crotonase-like_dom_sf"/>
</dbReference>
<sequence>MYDLASYQDVYRNIRFERHDGILQMQIHTDGAEAVWEADPGCLHEQLGDAFYRVGHDRGNRIVILTGTGTEFLAKVAFTGAAMMNTGTWYRIFKEGRDLLNNLLEIDIPIIAAVNGPAFVHAELATLSDIVIAANTASFADKAHAPGGVVPGDGVHVWWQMLLGPNRARHFLLTGNEIAAEEALTLGFVAEVVPQDQVLARAWEVARDLAQKPDLMLRYSRVSMVQRIKRHMLDDLGYGLMLEGMGIFNLLGK</sequence>
<evidence type="ECO:0000313" key="2">
    <source>
        <dbReference type="EMBL" id="MBB3982238.1"/>
    </source>
</evidence>
<dbReference type="Gene3D" id="3.90.226.10">
    <property type="entry name" value="2-enoyl-CoA Hydratase, Chain A, domain 1"/>
    <property type="match status" value="1"/>
</dbReference>
<comment type="caution">
    <text evidence="2">The sequence shown here is derived from an EMBL/GenBank/DDBJ whole genome shotgun (WGS) entry which is preliminary data.</text>
</comment>